<dbReference type="AlphaFoldDB" id="A0A4Z2GLR7"/>
<reference evidence="2 3" key="1">
    <citation type="submission" date="2019-03" db="EMBL/GenBank/DDBJ databases">
        <title>First draft genome of Liparis tanakae, snailfish: a comprehensive survey of snailfish specific genes.</title>
        <authorList>
            <person name="Kim W."/>
            <person name="Song I."/>
            <person name="Jeong J.-H."/>
            <person name="Kim D."/>
            <person name="Kim S."/>
            <person name="Ryu S."/>
            <person name="Song J.Y."/>
            <person name="Lee S.K."/>
        </authorList>
    </citation>
    <scope>NUCLEOTIDE SEQUENCE [LARGE SCALE GENOMIC DNA]</scope>
    <source>
        <tissue evidence="2">Muscle</tissue>
    </source>
</reference>
<gene>
    <name evidence="2" type="ORF">EYF80_036073</name>
</gene>
<accession>A0A4Z2GLR7</accession>
<feature type="region of interest" description="Disordered" evidence="1">
    <location>
        <begin position="1"/>
        <end position="85"/>
    </location>
</feature>
<evidence type="ECO:0000313" key="3">
    <source>
        <dbReference type="Proteomes" id="UP000314294"/>
    </source>
</evidence>
<dbReference type="EMBL" id="SRLO01000507">
    <property type="protein sequence ID" value="TNN53744.1"/>
    <property type="molecule type" value="Genomic_DNA"/>
</dbReference>
<dbReference type="Proteomes" id="UP000314294">
    <property type="component" value="Unassembled WGS sequence"/>
</dbReference>
<feature type="compositionally biased region" description="Basic residues" evidence="1">
    <location>
        <begin position="47"/>
        <end position="56"/>
    </location>
</feature>
<protein>
    <submittedName>
        <fullName evidence="2">Uncharacterized protein</fullName>
    </submittedName>
</protein>
<evidence type="ECO:0000256" key="1">
    <source>
        <dbReference type="SAM" id="MobiDB-lite"/>
    </source>
</evidence>
<sequence>MQPEDNSEGRKRQSDAITHSSLFNRAPPHRIGSQPPTTAGFRGPGQRGRRGRGGAGRRKEEEEEVQPRMRKVKSGGEEVGALGRS</sequence>
<name>A0A4Z2GLR7_9TELE</name>
<organism evidence="2 3">
    <name type="scientific">Liparis tanakae</name>
    <name type="common">Tanaka's snailfish</name>
    <dbReference type="NCBI Taxonomy" id="230148"/>
    <lineage>
        <taxon>Eukaryota</taxon>
        <taxon>Metazoa</taxon>
        <taxon>Chordata</taxon>
        <taxon>Craniata</taxon>
        <taxon>Vertebrata</taxon>
        <taxon>Euteleostomi</taxon>
        <taxon>Actinopterygii</taxon>
        <taxon>Neopterygii</taxon>
        <taxon>Teleostei</taxon>
        <taxon>Neoteleostei</taxon>
        <taxon>Acanthomorphata</taxon>
        <taxon>Eupercaria</taxon>
        <taxon>Perciformes</taxon>
        <taxon>Cottioidei</taxon>
        <taxon>Cottales</taxon>
        <taxon>Liparidae</taxon>
        <taxon>Liparis</taxon>
    </lineage>
</organism>
<evidence type="ECO:0000313" key="2">
    <source>
        <dbReference type="EMBL" id="TNN53744.1"/>
    </source>
</evidence>
<proteinExistence type="predicted"/>
<comment type="caution">
    <text evidence="2">The sequence shown here is derived from an EMBL/GenBank/DDBJ whole genome shotgun (WGS) entry which is preliminary data.</text>
</comment>
<keyword evidence="3" id="KW-1185">Reference proteome</keyword>